<dbReference type="OrthoDB" id="2446291at2759"/>
<organism evidence="2 3">
    <name type="scientific">Aspergillus clavatus (strain ATCC 1007 / CBS 513.65 / DSM 816 / NCTC 3887 / NRRL 1 / QM 1276 / 107)</name>
    <dbReference type="NCBI Taxonomy" id="344612"/>
    <lineage>
        <taxon>Eukaryota</taxon>
        <taxon>Fungi</taxon>
        <taxon>Dikarya</taxon>
        <taxon>Ascomycota</taxon>
        <taxon>Pezizomycotina</taxon>
        <taxon>Eurotiomycetes</taxon>
        <taxon>Eurotiomycetidae</taxon>
        <taxon>Eurotiales</taxon>
        <taxon>Aspergillaceae</taxon>
        <taxon>Aspergillus</taxon>
        <taxon>Aspergillus subgen. Fumigati</taxon>
    </lineage>
</organism>
<feature type="compositionally biased region" description="Basic and acidic residues" evidence="1">
    <location>
        <begin position="1"/>
        <end position="13"/>
    </location>
</feature>
<dbReference type="KEGG" id="act:ACLA_005770"/>
<accession>A1CD94</accession>
<dbReference type="eggNOG" id="ENOG502T02S">
    <property type="taxonomic scope" value="Eukaryota"/>
</dbReference>
<protein>
    <submittedName>
        <fullName evidence="2">Uncharacterized protein</fullName>
    </submittedName>
</protein>
<dbReference type="EMBL" id="DS027051">
    <property type="protein sequence ID" value="EAW11821.1"/>
    <property type="molecule type" value="Genomic_DNA"/>
</dbReference>
<feature type="region of interest" description="Disordered" evidence="1">
    <location>
        <begin position="123"/>
        <end position="143"/>
    </location>
</feature>
<evidence type="ECO:0000313" key="3">
    <source>
        <dbReference type="Proteomes" id="UP000006701"/>
    </source>
</evidence>
<dbReference type="HOGENOM" id="CLU_1383844_0_0_1"/>
<dbReference type="AlphaFoldDB" id="A1CD94"/>
<feature type="compositionally biased region" description="Polar residues" evidence="1">
    <location>
        <begin position="25"/>
        <end position="35"/>
    </location>
</feature>
<reference evidence="2 3" key="1">
    <citation type="journal article" date="2008" name="PLoS Genet.">
        <title>Genomic islands in the pathogenic filamentous fungus Aspergillus fumigatus.</title>
        <authorList>
            <person name="Fedorova N.D."/>
            <person name="Khaldi N."/>
            <person name="Joardar V.S."/>
            <person name="Maiti R."/>
            <person name="Amedeo P."/>
            <person name="Anderson M.J."/>
            <person name="Crabtree J."/>
            <person name="Silva J.C."/>
            <person name="Badger J.H."/>
            <person name="Albarraq A."/>
            <person name="Angiuoli S."/>
            <person name="Bussey H."/>
            <person name="Bowyer P."/>
            <person name="Cotty P.J."/>
            <person name="Dyer P.S."/>
            <person name="Egan A."/>
            <person name="Galens K."/>
            <person name="Fraser-Liggett C.M."/>
            <person name="Haas B.J."/>
            <person name="Inman J.M."/>
            <person name="Kent R."/>
            <person name="Lemieux S."/>
            <person name="Malavazi I."/>
            <person name="Orvis J."/>
            <person name="Roemer T."/>
            <person name="Ronning C.M."/>
            <person name="Sundaram J.P."/>
            <person name="Sutton G."/>
            <person name="Turner G."/>
            <person name="Venter J.C."/>
            <person name="White O.R."/>
            <person name="Whitty B.R."/>
            <person name="Youngman P."/>
            <person name="Wolfe K.H."/>
            <person name="Goldman G.H."/>
            <person name="Wortman J.R."/>
            <person name="Jiang B."/>
            <person name="Denning D.W."/>
            <person name="Nierman W.C."/>
        </authorList>
    </citation>
    <scope>NUCLEOTIDE SEQUENCE [LARGE SCALE GENOMIC DNA]</scope>
    <source>
        <strain evidence="3">ATCC 1007 / CBS 513.65 / DSM 816 / NCTC 3887 / NRRL 1</strain>
    </source>
</reference>
<evidence type="ECO:0000256" key="1">
    <source>
        <dbReference type="SAM" id="MobiDB-lite"/>
    </source>
</evidence>
<dbReference type="STRING" id="344612.A1CD94"/>
<dbReference type="Proteomes" id="UP000006701">
    <property type="component" value="Unassembled WGS sequence"/>
</dbReference>
<dbReference type="RefSeq" id="XP_001273247.1">
    <property type="nucleotide sequence ID" value="XM_001273246.1"/>
</dbReference>
<feature type="region of interest" description="Disordered" evidence="1">
    <location>
        <begin position="1"/>
        <end position="35"/>
    </location>
</feature>
<sequence>MDIDGEKEIKRQTNNEITHTWPGSGKNNGSFQPSPISNHFRINQFLSFTEQPNTLSTYKKLQDQENQREDPAFRKDLLSSWSDQRFPSPISENNNVMTCDKFPNSDIEMTSSASRSASSALFASQVGPKLQHDPNSYQGPPQQDLLSINALGQGQQLISRPNTPSRKKKVTLSMGFRADCDKCLHKVPGHYSHIIRT</sequence>
<evidence type="ECO:0000313" key="2">
    <source>
        <dbReference type="EMBL" id="EAW11821.1"/>
    </source>
</evidence>
<proteinExistence type="predicted"/>
<gene>
    <name evidence="2" type="ORF">ACLA_005770</name>
</gene>
<dbReference type="VEuPathDB" id="FungiDB:ACLA_005770"/>
<keyword evidence="3" id="KW-1185">Reference proteome</keyword>
<name>A1CD94_ASPCL</name>
<dbReference type="GeneID" id="4705652"/>
<feature type="compositionally biased region" description="Polar residues" evidence="1">
    <location>
        <begin position="133"/>
        <end position="143"/>
    </location>
</feature>